<evidence type="ECO:0000256" key="1">
    <source>
        <dbReference type="ARBA" id="ARBA00000847"/>
    </source>
</evidence>
<dbReference type="RefSeq" id="WP_345255674.1">
    <property type="nucleotide sequence ID" value="NZ_BAABGY010000007.1"/>
</dbReference>
<dbReference type="PROSITE" id="PS51462">
    <property type="entry name" value="NUDIX"/>
    <property type="match status" value="1"/>
</dbReference>
<dbReference type="InterPro" id="IPR015797">
    <property type="entry name" value="NUDIX_hydrolase-like_dom_sf"/>
</dbReference>
<organism evidence="10 11">
    <name type="scientific">Flaviaesturariibacter amylovorans</name>
    <dbReference type="NCBI Taxonomy" id="1084520"/>
    <lineage>
        <taxon>Bacteria</taxon>
        <taxon>Pseudomonadati</taxon>
        <taxon>Bacteroidota</taxon>
        <taxon>Chitinophagia</taxon>
        <taxon>Chitinophagales</taxon>
        <taxon>Chitinophagaceae</taxon>
        <taxon>Flaviaestuariibacter</taxon>
    </lineage>
</organism>
<comment type="similarity">
    <text evidence="3">Belongs to the Nudix hydrolase family. NudK subfamily.</text>
</comment>
<name>A0ABP8GW03_9BACT</name>
<evidence type="ECO:0000256" key="5">
    <source>
        <dbReference type="ARBA" id="ARBA00022801"/>
    </source>
</evidence>
<gene>
    <name evidence="10" type="ORF">GCM10023184_21360</name>
</gene>
<dbReference type="Gene3D" id="3.90.79.10">
    <property type="entry name" value="Nucleoside Triphosphate Pyrophosphohydrolase"/>
    <property type="match status" value="1"/>
</dbReference>
<dbReference type="SUPFAM" id="SSF55811">
    <property type="entry name" value="Nudix"/>
    <property type="match status" value="1"/>
</dbReference>
<dbReference type="PROSITE" id="PS00893">
    <property type="entry name" value="NUDIX_BOX"/>
    <property type="match status" value="1"/>
</dbReference>
<evidence type="ECO:0000259" key="9">
    <source>
        <dbReference type="PROSITE" id="PS51462"/>
    </source>
</evidence>
<comment type="cofactor">
    <cofactor evidence="2">
        <name>Mg(2+)</name>
        <dbReference type="ChEBI" id="CHEBI:18420"/>
    </cofactor>
</comment>
<dbReference type="PRINTS" id="PR00502">
    <property type="entry name" value="NUDIXFAMILY"/>
</dbReference>
<dbReference type="Proteomes" id="UP001501725">
    <property type="component" value="Unassembled WGS sequence"/>
</dbReference>
<evidence type="ECO:0000256" key="4">
    <source>
        <dbReference type="ARBA" id="ARBA00016377"/>
    </source>
</evidence>
<sequence length="182" mass="21059">MKKWNVLESKYLHQKEWLTIRQDKCVMPNGTVIPAFFVSEYPDWVNAFALTKEGKVLLVRQYRHGINSIETELPGGVSEKGETMEEACKREIMEETGYRFETFRFLAKVSANPSTTNNFTHFFLATGGEKVTEQKLDESEDLEVLELTIDEVKTLVRENRMMQSLHVNCILYALMELGEIQL</sequence>
<feature type="domain" description="Nudix hydrolase" evidence="9">
    <location>
        <begin position="40"/>
        <end position="169"/>
    </location>
</feature>
<dbReference type="InterPro" id="IPR000086">
    <property type="entry name" value="NUDIX_hydrolase_dom"/>
</dbReference>
<dbReference type="InterPro" id="IPR020476">
    <property type="entry name" value="Nudix_hydrolase"/>
</dbReference>
<reference evidence="11" key="1">
    <citation type="journal article" date="2019" name="Int. J. Syst. Evol. Microbiol.">
        <title>The Global Catalogue of Microorganisms (GCM) 10K type strain sequencing project: providing services to taxonomists for standard genome sequencing and annotation.</title>
        <authorList>
            <consortium name="The Broad Institute Genomics Platform"/>
            <consortium name="The Broad Institute Genome Sequencing Center for Infectious Disease"/>
            <person name="Wu L."/>
            <person name="Ma J."/>
        </authorList>
    </citation>
    <scope>NUCLEOTIDE SEQUENCE [LARGE SCALE GENOMIC DNA]</scope>
    <source>
        <strain evidence="11">JCM 17919</strain>
    </source>
</reference>
<evidence type="ECO:0000256" key="8">
    <source>
        <dbReference type="RuleBase" id="RU003476"/>
    </source>
</evidence>
<dbReference type="InterPro" id="IPR020084">
    <property type="entry name" value="NUDIX_hydrolase_CS"/>
</dbReference>
<dbReference type="GO" id="GO:0016787">
    <property type="term" value="F:hydrolase activity"/>
    <property type="evidence" value="ECO:0007669"/>
    <property type="project" value="UniProtKB-KW"/>
</dbReference>
<evidence type="ECO:0000313" key="11">
    <source>
        <dbReference type="Proteomes" id="UP001501725"/>
    </source>
</evidence>
<dbReference type="CDD" id="cd03424">
    <property type="entry name" value="NUDIX_ADPRase_Nudt5_UGPPase_Nudt14"/>
    <property type="match status" value="1"/>
</dbReference>
<comment type="catalytic activity">
    <reaction evidence="1">
        <text>GDP-alpha-D-mannose + H2O = alpha-D-mannose 1-phosphate + GMP + 2 H(+)</text>
        <dbReference type="Rhea" id="RHEA:27978"/>
        <dbReference type="ChEBI" id="CHEBI:15377"/>
        <dbReference type="ChEBI" id="CHEBI:15378"/>
        <dbReference type="ChEBI" id="CHEBI:57527"/>
        <dbReference type="ChEBI" id="CHEBI:58115"/>
        <dbReference type="ChEBI" id="CHEBI:58409"/>
    </reaction>
</comment>
<evidence type="ECO:0000256" key="3">
    <source>
        <dbReference type="ARBA" id="ARBA00007275"/>
    </source>
</evidence>
<evidence type="ECO:0000256" key="2">
    <source>
        <dbReference type="ARBA" id="ARBA00001946"/>
    </source>
</evidence>
<accession>A0ABP8GW03</accession>
<comment type="caution">
    <text evidence="10">The sequence shown here is derived from an EMBL/GenBank/DDBJ whole genome shotgun (WGS) entry which is preliminary data.</text>
</comment>
<evidence type="ECO:0000256" key="6">
    <source>
        <dbReference type="ARBA" id="ARBA00032162"/>
    </source>
</evidence>
<keyword evidence="11" id="KW-1185">Reference proteome</keyword>
<dbReference type="PANTHER" id="PTHR11839:SF18">
    <property type="entry name" value="NUDIX HYDROLASE DOMAIN-CONTAINING PROTEIN"/>
    <property type="match status" value="1"/>
</dbReference>
<dbReference type="PANTHER" id="PTHR11839">
    <property type="entry name" value="UDP/ADP-SUGAR PYROPHOSPHATASE"/>
    <property type="match status" value="1"/>
</dbReference>
<protein>
    <recommendedName>
        <fullName evidence="4">GDP-mannose pyrophosphatase</fullName>
    </recommendedName>
    <alternativeName>
        <fullName evidence="6">GDP-mannose hydrolase</fullName>
    </alternativeName>
    <alternativeName>
        <fullName evidence="7">GDPMK</fullName>
    </alternativeName>
</protein>
<dbReference type="Pfam" id="PF00293">
    <property type="entry name" value="NUDIX"/>
    <property type="match status" value="1"/>
</dbReference>
<proteinExistence type="inferred from homology"/>
<evidence type="ECO:0000256" key="7">
    <source>
        <dbReference type="ARBA" id="ARBA00032272"/>
    </source>
</evidence>
<evidence type="ECO:0000313" key="10">
    <source>
        <dbReference type="EMBL" id="GAA4330277.1"/>
    </source>
</evidence>
<keyword evidence="5 8" id="KW-0378">Hydrolase</keyword>
<dbReference type="EMBL" id="BAABGY010000007">
    <property type="protein sequence ID" value="GAA4330277.1"/>
    <property type="molecule type" value="Genomic_DNA"/>
</dbReference>